<keyword evidence="2" id="KW-0963">Cytoplasm</keyword>
<dbReference type="InterPro" id="IPR010998">
    <property type="entry name" value="Integrase_recombinase_N"/>
</dbReference>
<dbReference type="GO" id="GO:0051301">
    <property type="term" value="P:cell division"/>
    <property type="evidence" value="ECO:0007669"/>
    <property type="project" value="UniProtKB-KW"/>
</dbReference>
<dbReference type="PROSITE" id="PS51898">
    <property type="entry name" value="TYR_RECOMBINASE"/>
    <property type="match status" value="1"/>
</dbReference>
<name>A0A917M9W5_9BACL</name>
<evidence type="ECO:0000256" key="1">
    <source>
        <dbReference type="ARBA" id="ARBA00004496"/>
    </source>
</evidence>
<dbReference type="InterPro" id="IPR050090">
    <property type="entry name" value="Tyrosine_recombinase_XerCD"/>
</dbReference>
<dbReference type="PROSITE" id="PS51900">
    <property type="entry name" value="CB"/>
    <property type="match status" value="1"/>
</dbReference>
<dbReference type="EMBL" id="BMHY01000019">
    <property type="protein sequence ID" value="GGG88423.1"/>
    <property type="molecule type" value="Genomic_DNA"/>
</dbReference>
<keyword evidence="6 9" id="KW-0238">DNA-binding</keyword>
<organism evidence="12 13">
    <name type="scientific">Paenibacillus radicis</name>
    <name type="common">ex Gao et al. 2016</name>
    <dbReference type="NCBI Taxonomy" id="1737354"/>
    <lineage>
        <taxon>Bacteria</taxon>
        <taxon>Bacillati</taxon>
        <taxon>Bacillota</taxon>
        <taxon>Bacilli</taxon>
        <taxon>Bacillales</taxon>
        <taxon>Paenibacillaceae</taxon>
        <taxon>Paenibacillus</taxon>
    </lineage>
</organism>
<dbReference type="Gene3D" id="1.10.150.130">
    <property type="match status" value="1"/>
</dbReference>
<dbReference type="GO" id="GO:0006310">
    <property type="term" value="P:DNA recombination"/>
    <property type="evidence" value="ECO:0007669"/>
    <property type="project" value="UniProtKB-KW"/>
</dbReference>
<dbReference type="Gene3D" id="1.10.443.10">
    <property type="entry name" value="Intergrase catalytic core"/>
    <property type="match status" value="1"/>
</dbReference>
<dbReference type="InterPro" id="IPR002104">
    <property type="entry name" value="Integrase_catalytic"/>
</dbReference>
<feature type="domain" description="Core-binding (CB)" evidence="11">
    <location>
        <begin position="17"/>
        <end position="115"/>
    </location>
</feature>
<dbReference type="PANTHER" id="PTHR30349:SF77">
    <property type="entry name" value="TYROSINE RECOMBINASE XERC"/>
    <property type="match status" value="1"/>
</dbReference>
<dbReference type="SUPFAM" id="SSF47823">
    <property type="entry name" value="lambda integrase-like, N-terminal domain"/>
    <property type="match status" value="1"/>
</dbReference>
<evidence type="ECO:0000256" key="8">
    <source>
        <dbReference type="ARBA" id="ARBA00023306"/>
    </source>
</evidence>
<dbReference type="AlphaFoldDB" id="A0A917M9W5"/>
<evidence type="ECO:0000313" key="13">
    <source>
        <dbReference type="Proteomes" id="UP000600247"/>
    </source>
</evidence>
<dbReference type="Proteomes" id="UP000600247">
    <property type="component" value="Unassembled WGS sequence"/>
</dbReference>
<keyword evidence="3" id="KW-0132">Cell division</keyword>
<keyword evidence="4" id="KW-0159">Chromosome partition</keyword>
<comment type="caution">
    <text evidence="12">The sequence shown here is derived from an EMBL/GenBank/DDBJ whole genome shotgun (WGS) entry which is preliminary data.</text>
</comment>
<evidence type="ECO:0000259" key="10">
    <source>
        <dbReference type="PROSITE" id="PS51898"/>
    </source>
</evidence>
<evidence type="ECO:0000259" key="11">
    <source>
        <dbReference type="PROSITE" id="PS51900"/>
    </source>
</evidence>
<evidence type="ECO:0000256" key="7">
    <source>
        <dbReference type="ARBA" id="ARBA00023172"/>
    </source>
</evidence>
<reference evidence="12 13" key="1">
    <citation type="journal article" date="2014" name="Int. J. Syst. Evol. Microbiol.">
        <title>Complete genome sequence of Corynebacterium casei LMG S-19264T (=DSM 44701T), isolated from a smear-ripened cheese.</title>
        <authorList>
            <consortium name="US DOE Joint Genome Institute (JGI-PGF)"/>
            <person name="Walter F."/>
            <person name="Albersmeier A."/>
            <person name="Kalinowski J."/>
            <person name="Ruckert C."/>
        </authorList>
    </citation>
    <scope>NUCLEOTIDE SEQUENCE [LARGE SCALE GENOMIC DNA]</scope>
    <source>
        <strain evidence="12 13">CGMCC 1.15286</strain>
    </source>
</reference>
<dbReference type="Pfam" id="PF00589">
    <property type="entry name" value="Phage_integrase"/>
    <property type="match status" value="1"/>
</dbReference>
<evidence type="ECO:0000313" key="12">
    <source>
        <dbReference type="EMBL" id="GGG88423.1"/>
    </source>
</evidence>
<dbReference type="InterPro" id="IPR004107">
    <property type="entry name" value="Integrase_SAM-like_N"/>
</dbReference>
<dbReference type="GO" id="GO:0007059">
    <property type="term" value="P:chromosome segregation"/>
    <property type="evidence" value="ECO:0007669"/>
    <property type="project" value="UniProtKB-KW"/>
</dbReference>
<keyword evidence="7" id="KW-0233">DNA recombination</keyword>
<gene>
    <name evidence="12" type="primary">xerS</name>
    <name evidence="12" type="ORF">GCM10010918_53700</name>
</gene>
<keyword evidence="8" id="KW-0131">Cell cycle</keyword>
<dbReference type="InterPro" id="IPR044068">
    <property type="entry name" value="CB"/>
</dbReference>
<evidence type="ECO:0000256" key="4">
    <source>
        <dbReference type="ARBA" id="ARBA00022829"/>
    </source>
</evidence>
<dbReference type="GO" id="GO:0015074">
    <property type="term" value="P:DNA integration"/>
    <property type="evidence" value="ECO:0007669"/>
    <property type="project" value="UniProtKB-KW"/>
</dbReference>
<dbReference type="GO" id="GO:0003677">
    <property type="term" value="F:DNA binding"/>
    <property type="evidence" value="ECO:0007669"/>
    <property type="project" value="UniProtKB-UniRule"/>
</dbReference>
<keyword evidence="13" id="KW-1185">Reference proteome</keyword>
<dbReference type="RefSeq" id="WP_188892758.1">
    <property type="nucleotide sequence ID" value="NZ_BMHY01000019.1"/>
</dbReference>
<evidence type="ECO:0000256" key="2">
    <source>
        <dbReference type="ARBA" id="ARBA00022490"/>
    </source>
</evidence>
<protein>
    <submittedName>
        <fullName evidence="12">Tyrosine recombinase XerS</fullName>
    </submittedName>
</protein>
<sequence>MNILKVKDRQELDRKLPAMPWYVEKFVNYKLPDLSPSSLLEYVRDYELFMKWLIAEGLSSAAEIKQVELIELERLHMESIDNFRMFLATHPTHHNTKTTITRRLSSLRSLFHYLSQIAEDDEFYPLLKRNVMAKVSIKRTHKPKDTAAKLEGKLLQEEEIGEFLAYIGHYYEQDIAANKQALYSYKLNQTRDACIISLILHSGLRVSELVNLNIDDIDVKKKLCYVYRKGKNDDTFKTPVYFRQEATDDLNAYLQMRDTRYKAPKREKALFLAIANGKKEGSRMTKRAIQEMVIKYAKRFGKPYLSVHKLRHSFATDYYLRNDIYMTQEQLGHASPETTQIYAHLTDKTMAEAIDRIKRNSEESASS</sequence>
<proteinExistence type="predicted"/>
<dbReference type="GO" id="GO:0005737">
    <property type="term" value="C:cytoplasm"/>
    <property type="evidence" value="ECO:0007669"/>
    <property type="project" value="UniProtKB-SubCell"/>
</dbReference>
<dbReference type="Pfam" id="PF02899">
    <property type="entry name" value="Phage_int_SAM_1"/>
    <property type="match status" value="1"/>
</dbReference>
<accession>A0A917M9W5</accession>
<comment type="subcellular location">
    <subcellularLocation>
        <location evidence="1">Cytoplasm</location>
    </subcellularLocation>
</comment>
<evidence type="ECO:0000256" key="5">
    <source>
        <dbReference type="ARBA" id="ARBA00022908"/>
    </source>
</evidence>
<dbReference type="SUPFAM" id="SSF56349">
    <property type="entry name" value="DNA breaking-rejoining enzymes"/>
    <property type="match status" value="1"/>
</dbReference>
<dbReference type="NCBIfam" id="NF003462">
    <property type="entry name" value="PRK05084.1"/>
    <property type="match status" value="1"/>
</dbReference>
<keyword evidence="5" id="KW-0229">DNA integration</keyword>
<dbReference type="InterPro" id="IPR013762">
    <property type="entry name" value="Integrase-like_cat_sf"/>
</dbReference>
<dbReference type="PANTHER" id="PTHR30349">
    <property type="entry name" value="PHAGE INTEGRASE-RELATED"/>
    <property type="match status" value="1"/>
</dbReference>
<evidence type="ECO:0000256" key="3">
    <source>
        <dbReference type="ARBA" id="ARBA00022618"/>
    </source>
</evidence>
<evidence type="ECO:0000256" key="6">
    <source>
        <dbReference type="ARBA" id="ARBA00023125"/>
    </source>
</evidence>
<feature type="domain" description="Tyr recombinase" evidence="10">
    <location>
        <begin position="165"/>
        <end position="355"/>
    </location>
</feature>
<evidence type="ECO:0000256" key="9">
    <source>
        <dbReference type="PROSITE-ProRule" id="PRU01248"/>
    </source>
</evidence>
<dbReference type="InterPro" id="IPR011010">
    <property type="entry name" value="DNA_brk_join_enz"/>
</dbReference>